<accession>A0A6P1ZHB5</accession>
<dbReference type="Gene3D" id="3.40.50.2000">
    <property type="entry name" value="Glycogen Phosphorylase B"/>
    <property type="match status" value="1"/>
</dbReference>
<dbReference type="RefSeq" id="WP_144304870.1">
    <property type="nucleotide sequence ID" value="NZ_QMIF01000004.1"/>
</dbReference>
<dbReference type="GO" id="GO:0005829">
    <property type="term" value="C:cytosol"/>
    <property type="evidence" value="ECO:0007669"/>
    <property type="project" value="TreeGrafter"/>
</dbReference>
<protein>
    <recommendedName>
        <fullName evidence="5">Glycosyltransferase family 9 protein</fullName>
    </recommendedName>
</protein>
<dbReference type="AlphaFoldDB" id="A0A6P1ZHB5"/>
<evidence type="ECO:0000313" key="4">
    <source>
        <dbReference type="Proteomes" id="UP000434052"/>
    </source>
</evidence>
<keyword evidence="1" id="KW-0328">Glycosyltransferase</keyword>
<dbReference type="Proteomes" id="UP000434052">
    <property type="component" value="Unassembled WGS sequence"/>
</dbReference>
<evidence type="ECO:0000256" key="2">
    <source>
        <dbReference type="ARBA" id="ARBA00022679"/>
    </source>
</evidence>
<dbReference type="CDD" id="cd03789">
    <property type="entry name" value="GT9_LPS_heptosyltransferase"/>
    <property type="match status" value="1"/>
</dbReference>
<reference evidence="3 4" key="1">
    <citation type="submission" date="2018-06" db="EMBL/GenBank/DDBJ databases">
        <title>Complete genome of Desulfovibrio marinus P48SEP.</title>
        <authorList>
            <person name="Crispim J.S."/>
            <person name="Vidigal P.M.P."/>
            <person name="Silva L.C.F."/>
            <person name="Araujo L.C."/>
            <person name="Laguardia C.N."/>
            <person name="Dias R.S."/>
            <person name="Sousa M.P."/>
            <person name="Paula S.O."/>
            <person name="Silva C."/>
        </authorList>
    </citation>
    <scope>NUCLEOTIDE SEQUENCE [LARGE SCALE GENOMIC DNA]</scope>
    <source>
        <strain evidence="3 4">P48SEP</strain>
    </source>
</reference>
<dbReference type="InterPro" id="IPR051199">
    <property type="entry name" value="LPS_LOS_Heptosyltrfase"/>
</dbReference>
<gene>
    <name evidence="3" type="ORF">DQK91_08220</name>
</gene>
<comment type="caution">
    <text evidence="3">The sequence shown here is derived from an EMBL/GenBank/DDBJ whole genome shotgun (WGS) entry which is preliminary data.</text>
</comment>
<evidence type="ECO:0008006" key="5">
    <source>
        <dbReference type="Google" id="ProtNLM"/>
    </source>
</evidence>
<organism evidence="3 4">
    <name type="scientific">Oceanidesulfovibrio marinus</name>
    <dbReference type="NCBI Taxonomy" id="370038"/>
    <lineage>
        <taxon>Bacteria</taxon>
        <taxon>Pseudomonadati</taxon>
        <taxon>Thermodesulfobacteriota</taxon>
        <taxon>Desulfovibrionia</taxon>
        <taxon>Desulfovibrionales</taxon>
        <taxon>Desulfovibrionaceae</taxon>
        <taxon>Oceanidesulfovibrio</taxon>
    </lineage>
</organism>
<evidence type="ECO:0000313" key="3">
    <source>
        <dbReference type="EMBL" id="TVM34549.1"/>
    </source>
</evidence>
<dbReference type="PANTHER" id="PTHR30160">
    <property type="entry name" value="TETRAACYLDISACCHARIDE 4'-KINASE-RELATED"/>
    <property type="match status" value="1"/>
</dbReference>
<name>A0A6P1ZHB5_9BACT</name>
<dbReference type="OrthoDB" id="9795016at2"/>
<evidence type="ECO:0000256" key="1">
    <source>
        <dbReference type="ARBA" id="ARBA00022676"/>
    </source>
</evidence>
<dbReference type="InterPro" id="IPR002201">
    <property type="entry name" value="Glyco_trans_9"/>
</dbReference>
<keyword evidence="2" id="KW-0808">Transferase</keyword>
<dbReference type="EMBL" id="QMIF01000004">
    <property type="protein sequence ID" value="TVM34549.1"/>
    <property type="molecule type" value="Genomic_DNA"/>
</dbReference>
<dbReference type="GO" id="GO:0008713">
    <property type="term" value="F:ADP-heptose-lipopolysaccharide heptosyltransferase activity"/>
    <property type="evidence" value="ECO:0007669"/>
    <property type="project" value="TreeGrafter"/>
</dbReference>
<dbReference type="Pfam" id="PF01075">
    <property type="entry name" value="Glyco_transf_9"/>
    <property type="match status" value="1"/>
</dbReference>
<sequence length="346" mass="36950">MHDDKIILVHNGALGDFLIAWPALLAVARQYGNEAALLYAGREPYAPWAAAAGFQPAPGETRAAVERLYGASSWDTPALAPLAGSRIIWIGLRTPPFDAALLHATDGGARLTFLPMVPEDGGGESVRAHLARMLDERLALPWPEDAATVWQERVARWHGLNGRNGDEKNGEIGGDVLLFPGAGHRAKEWPAQRWLDLARRLLDRGLSCRLVLGPVELERGFDAQSVPAIAPPSLAELIERIAEAAAVAGADTGPMHAAALTGTPALALFGPTGARLWAPAEACILRANVDCRPCSTTTHGIACAERDCMESIAVDAVEKSVLEILDVKKEKPACLSSQTSRLLQKQ</sequence>
<dbReference type="SUPFAM" id="SSF53756">
    <property type="entry name" value="UDP-Glycosyltransferase/glycogen phosphorylase"/>
    <property type="match status" value="1"/>
</dbReference>
<dbReference type="GO" id="GO:0009244">
    <property type="term" value="P:lipopolysaccharide core region biosynthetic process"/>
    <property type="evidence" value="ECO:0007669"/>
    <property type="project" value="TreeGrafter"/>
</dbReference>
<proteinExistence type="predicted"/>